<dbReference type="RefSeq" id="WP_164033295.1">
    <property type="nucleotide sequence ID" value="NZ_JAABOQ010000006.1"/>
</dbReference>
<dbReference type="Proteomes" id="UP000474296">
    <property type="component" value="Unassembled WGS sequence"/>
</dbReference>
<dbReference type="SUPFAM" id="SSF103647">
    <property type="entry name" value="TSP type-3 repeat"/>
    <property type="match status" value="1"/>
</dbReference>
<keyword evidence="5" id="KW-1185">Reference proteome</keyword>
<evidence type="ECO:0000256" key="3">
    <source>
        <dbReference type="SAM" id="MobiDB-lite"/>
    </source>
</evidence>
<dbReference type="Gene3D" id="4.10.1080.10">
    <property type="entry name" value="TSP type-3 repeat"/>
    <property type="match status" value="1"/>
</dbReference>
<feature type="compositionally biased region" description="Polar residues" evidence="3">
    <location>
        <begin position="53"/>
        <end position="62"/>
    </location>
</feature>
<accession>A0A6M0CKY2</accession>
<evidence type="ECO:0000313" key="4">
    <source>
        <dbReference type="EMBL" id="NER18616.1"/>
    </source>
</evidence>
<dbReference type="InterPro" id="IPR028974">
    <property type="entry name" value="TSP_type-3_rpt"/>
</dbReference>
<dbReference type="Pfam" id="PF02412">
    <property type="entry name" value="TSP_3"/>
    <property type="match status" value="2"/>
</dbReference>
<name>A0A6M0CKY2_9FLAO</name>
<sequence length="191" mass="21511">MAKRLLLLFTCSFVFGYGNTRDFKMSNVIDVDEIESSFSDIDGDGILDADDNCPQSANPNQLDTDQDGIGDVCDDDDDNDGILDIYDQCADSVGFTVDVNGCPVFTLPSNNFEIGFVKQDCTINGNDTFISISAVEEHDYQITLIDSDENAIQYNFRKDIEIMELARDTYVLNITVRRQPNFFRNYTINLE</sequence>
<reference evidence="4 5" key="1">
    <citation type="submission" date="2020-01" db="EMBL/GenBank/DDBJ databases">
        <title>Spongiivirga citrea KCTC 32990T.</title>
        <authorList>
            <person name="Wang G."/>
        </authorList>
    </citation>
    <scope>NUCLEOTIDE SEQUENCE [LARGE SCALE GENOMIC DNA]</scope>
    <source>
        <strain evidence="4 5">KCTC 32990</strain>
    </source>
</reference>
<dbReference type="InterPro" id="IPR003367">
    <property type="entry name" value="Thrombospondin_3-like_rpt"/>
</dbReference>
<proteinExistence type="predicted"/>
<evidence type="ECO:0000256" key="1">
    <source>
        <dbReference type="ARBA" id="ARBA00022729"/>
    </source>
</evidence>
<dbReference type="AlphaFoldDB" id="A0A6M0CKY2"/>
<feature type="region of interest" description="Disordered" evidence="3">
    <location>
        <begin position="49"/>
        <end position="68"/>
    </location>
</feature>
<evidence type="ECO:0000256" key="2">
    <source>
        <dbReference type="ARBA" id="ARBA00022837"/>
    </source>
</evidence>
<evidence type="ECO:0008006" key="6">
    <source>
        <dbReference type="Google" id="ProtNLM"/>
    </source>
</evidence>
<dbReference type="PANTHER" id="PTHR10199:SF100">
    <property type="entry name" value="THROMBOSPONDIN, ISOFORM A"/>
    <property type="match status" value="1"/>
</dbReference>
<dbReference type="EMBL" id="JAABOQ010000006">
    <property type="protein sequence ID" value="NER18616.1"/>
    <property type="molecule type" value="Genomic_DNA"/>
</dbReference>
<evidence type="ECO:0000313" key="5">
    <source>
        <dbReference type="Proteomes" id="UP000474296"/>
    </source>
</evidence>
<dbReference type="GO" id="GO:0007155">
    <property type="term" value="P:cell adhesion"/>
    <property type="evidence" value="ECO:0007669"/>
    <property type="project" value="InterPro"/>
</dbReference>
<dbReference type="PANTHER" id="PTHR10199">
    <property type="entry name" value="THROMBOSPONDIN"/>
    <property type="match status" value="1"/>
</dbReference>
<organism evidence="4 5">
    <name type="scientific">Spongiivirga citrea</name>
    <dbReference type="NCBI Taxonomy" id="1481457"/>
    <lineage>
        <taxon>Bacteria</taxon>
        <taxon>Pseudomonadati</taxon>
        <taxon>Bacteroidota</taxon>
        <taxon>Flavobacteriia</taxon>
        <taxon>Flavobacteriales</taxon>
        <taxon>Flavobacteriaceae</taxon>
        <taxon>Spongiivirga</taxon>
    </lineage>
</organism>
<comment type="caution">
    <text evidence="4">The sequence shown here is derived from an EMBL/GenBank/DDBJ whole genome shotgun (WGS) entry which is preliminary data.</text>
</comment>
<keyword evidence="2" id="KW-0106">Calcium</keyword>
<dbReference type="GO" id="GO:0005509">
    <property type="term" value="F:calcium ion binding"/>
    <property type="evidence" value="ECO:0007669"/>
    <property type="project" value="InterPro"/>
</dbReference>
<protein>
    <recommendedName>
        <fullName evidence="6">Thrombospondin</fullName>
    </recommendedName>
</protein>
<keyword evidence="1" id="KW-0732">Signal</keyword>
<gene>
    <name evidence="4" type="ORF">GWK10_15455</name>
</gene>